<dbReference type="Proteomes" id="UP000607653">
    <property type="component" value="Unassembled WGS sequence"/>
</dbReference>
<protein>
    <submittedName>
        <fullName evidence="1">Uncharacterized protein</fullName>
    </submittedName>
</protein>
<gene>
    <name evidence="1" type="ORF">HUJ06_026376</name>
</gene>
<sequence length="28" mass="3463">MYSPNLNPLLGSNPWIYNLKRRERSRMR</sequence>
<evidence type="ECO:0000313" key="1">
    <source>
        <dbReference type="EMBL" id="DAD24912.1"/>
    </source>
</evidence>
<dbReference type="EMBL" id="DUZY01000001">
    <property type="protein sequence ID" value="DAD24912.1"/>
    <property type="molecule type" value="Genomic_DNA"/>
</dbReference>
<name>A0A822XY22_NELNU</name>
<comment type="caution">
    <text evidence="1">The sequence shown here is derived from an EMBL/GenBank/DDBJ whole genome shotgun (WGS) entry which is preliminary data.</text>
</comment>
<reference evidence="1 2" key="1">
    <citation type="journal article" date="2020" name="Mol. Biol. Evol.">
        <title>Distinct Expression and Methylation Patterns for Genes with Different Fates following a Single Whole-Genome Duplication in Flowering Plants.</title>
        <authorList>
            <person name="Shi T."/>
            <person name="Rahmani R.S."/>
            <person name="Gugger P.F."/>
            <person name="Wang M."/>
            <person name="Li H."/>
            <person name="Zhang Y."/>
            <person name="Li Z."/>
            <person name="Wang Q."/>
            <person name="Van de Peer Y."/>
            <person name="Marchal K."/>
            <person name="Chen J."/>
        </authorList>
    </citation>
    <scope>NUCLEOTIDE SEQUENCE [LARGE SCALE GENOMIC DNA]</scope>
    <source>
        <tissue evidence="1">Leaf</tissue>
    </source>
</reference>
<evidence type="ECO:0000313" key="2">
    <source>
        <dbReference type="Proteomes" id="UP000607653"/>
    </source>
</evidence>
<proteinExistence type="predicted"/>
<keyword evidence="2" id="KW-1185">Reference proteome</keyword>
<organism evidence="1 2">
    <name type="scientific">Nelumbo nucifera</name>
    <name type="common">Sacred lotus</name>
    <dbReference type="NCBI Taxonomy" id="4432"/>
    <lineage>
        <taxon>Eukaryota</taxon>
        <taxon>Viridiplantae</taxon>
        <taxon>Streptophyta</taxon>
        <taxon>Embryophyta</taxon>
        <taxon>Tracheophyta</taxon>
        <taxon>Spermatophyta</taxon>
        <taxon>Magnoliopsida</taxon>
        <taxon>Proteales</taxon>
        <taxon>Nelumbonaceae</taxon>
        <taxon>Nelumbo</taxon>
    </lineage>
</organism>
<dbReference type="AlphaFoldDB" id="A0A822XY22"/>
<accession>A0A822XY22</accession>